<keyword evidence="9" id="KW-1185">Reference proteome</keyword>
<dbReference type="KEGG" id="vg:80513214"/>
<evidence type="ECO:0000259" key="7">
    <source>
        <dbReference type="Pfam" id="PF10520"/>
    </source>
</evidence>
<dbReference type="GeneID" id="80513214"/>
<evidence type="ECO:0000256" key="1">
    <source>
        <dbReference type="ARBA" id="ARBA00004141"/>
    </source>
</evidence>
<reference evidence="8 9" key="1">
    <citation type="journal article" date="2016" name="Genome Announc.">
        <title>Complete Genome Sequence of a New Megavirus Family Member Isolated from an Inland Water Lake for the First Time in India.</title>
        <authorList>
            <person name="Chatterjee A."/>
            <person name="Ali F."/>
            <person name="Bange D."/>
            <person name="Kondabagil K."/>
        </authorList>
    </citation>
    <scope>NUCLEOTIDE SEQUENCE [LARGE SCALE GENOMIC DNA]</scope>
    <source>
        <strain evidence="8">1</strain>
    </source>
</reference>
<dbReference type="PANTHER" id="PTHR48230">
    <property type="match status" value="1"/>
</dbReference>
<dbReference type="GO" id="GO:0016020">
    <property type="term" value="C:membrane"/>
    <property type="evidence" value="ECO:0007669"/>
    <property type="project" value="UniProtKB-SubCell"/>
</dbReference>
<dbReference type="Pfam" id="PF10520">
    <property type="entry name" value="Lipid_desat"/>
    <property type="match status" value="1"/>
</dbReference>
<dbReference type="InterPro" id="IPR019547">
    <property type="entry name" value="Lipid_desat"/>
</dbReference>
<dbReference type="EMBL" id="KU877344">
    <property type="protein sequence ID" value="ANB50852.1"/>
    <property type="molecule type" value="Genomic_DNA"/>
</dbReference>
<dbReference type="RefSeq" id="YP_010776603.1">
    <property type="nucleotide sequence ID" value="NC_075034.1"/>
</dbReference>
<protein>
    <recommendedName>
        <fullName evidence="7">Lipid desaturase domain-containing protein</fullName>
    </recommendedName>
</protein>
<evidence type="ECO:0000256" key="2">
    <source>
        <dbReference type="ARBA" id="ARBA00007620"/>
    </source>
</evidence>
<feature type="transmembrane region" description="Helical" evidence="6">
    <location>
        <begin position="12"/>
        <end position="29"/>
    </location>
</feature>
<evidence type="ECO:0000256" key="6">
    <source>
        <dbReference type="SAM" id="Phobius"/>
    </source>
</evidence>
<dbReference type="PANTHER" id="PTHR48230:SF1">
    <property type="entry name" value="LIPID DESATURASE DOMAIN-CONTAINING PROTEIN"/>
    <property type="match status" value="1"/>
</dbReference>
<evidence type="ECO:0000256" key="3">
    <source>
        <dbReference type="ARBA" id="ARBA00022692"/>
    </source>
</evidence>
<accession>A0A167RLW7</accession>
<dbReference type="InterPro" id="IPR053335">
    <property type="entry name" value="Fatty_acid_desaturase_CarF"/>
</dbReference>
<comment type="subcellular location">
    <subcellularLocation>
        <location evidence="1">Membrane</location>
        <topology evidence="1">Multi-pass membrane protein</topology>
    </subcellularLocation>
</comment>
<keyword evidence="4 6" id="KW-1133">Transmembrane helix</keyword>
<sequence length="200" mass="23922">MIIEYLIEFLKIFFGYILADFIMGIYHWIKDSYFSPFTPIIGKTFIWGSRLHHVKPRYVLESSDIDIFWTSAKWTLIWMAPVFYLTGINTFTMSLFLTISMNDIVHKYAHTVEHERPKIVTLLQNFGIFQSHDEHHLHHVTPYEINYCPISPYVNVILEKIDFWKKLEKYIEKYLGARARYPEYEHVEDANYPAGIKFIE</sequence>
<name>A0A167RLW7_9VIRU</name>
<dbReference type="Proteomes" id="UP000241365">
    <property type="component" value="Segment"/>
</dbReference>
<evidence type="ECO:0000256" key="5">
    <source>
        <dbReference type="ARBA" id="ARBA00023136"/>
    </source>
</evidence>
<feature type="transmembrane region" description="Helical" evidence="6">
    <location>
        <begin position="76"/>
        <end position="97"/>
    </location>
</feature>
<proteinExistence type="inferred from homology"/>
<keyword evidence="3 6" id="KW-0812">Transmembrane</keyword>
<feature type="domain" description="Lipid desaturase" evidence="7">
    <location>
        <begin position="16"/>
        <end position="180"/>
    </location>
</feature>
<evidence type="ECO:0000313" key="8">
    <source>
        <dbReference type="EMBL" id="ANB50852.1"/>
    </source>
</evidence>
<organism evidence="8 9">
    <name type="scientific">Powai lake megavirus</name>
    <dbReference type="NCBI Taxonomy" id="1842663"/>
    <lineage>
        <taxon>Viruses</taxon>
        <taxon>Varidnaviria</taxon>
        <taxon>Bamfordvirae</taxon>
        <taxon>Nucleocytoviricota</taxon>
        <taxon>Megaviricetes</taxon>
        <taxon>Imitervirales</taxon>
        <taxon>Mimiviridae</taxon>
        <taxon>Megamimivirinae</taxon>
        <taxon>Megavirus</taxon>
        <taxon>Megavirus powaiense</taxon>
    </lineage>
</organism>
<keyword evidence="5 6" id="KW-0472">Membrane</keyword>
<evidence type="ECO:0000313" key="9">
    <source>
        <dbReference type="Proteomes" id="UP000241365"/>
    </source>
</evidence>
<comment type="similarity">
    <text evidence="2">Belongs to the fatty acid desaturase CarF family.</text>
</comment>
<evidence type="ECO:0000256" key="4">
    <source>
        <dbReference type="ARBA" id="ARBA00022989"/>
    </source>
</evidence>